<dbReference type="Gene3D" id="2.40.10.350">
    <property type="entry name" value="Rod shape-determining protein MreC, domain 2"/>
    <property type="match status" value="1"/>
</dbReference>
<name>A0ABN1ILK6_9FLAO</name>
<evidence type="ECO:0000313" key="7">
    <source>
        <dbReference type="Proteomes" id="UP001501758"/>
    </source>
</evidence>
<dbReference type="InterPro" id="IPR007221">
    <property type="entry name" value="MreC"/>
</dbReference>
<dbReference type="InterPro" id="IPR055342">
    <property type="entry name" value="MreC_beta-barrel_core"/>
</dbReference>
<sequence>MQQIINFLIRNKNFLLFLLLLFISLVLTIQSHSYHKSKFISSTNFLSGGVYGWRYSISNYFGLKSENERLLEENKLLRNQLSFFTTDTIQTNYTDTTSFDKPYHFIKGNVYKNDYSKIDNYILINKGEKDGIEPDMGVITDKGIIGIVENTSTNYSRVISILNSNSRINAGLKKSNQYGSLVWNGKDPNIVQLETVPRQAVLKKGDTIITNGRSTIFPRGIGIGTILNYELDKNQSYFLIDVLLFNDMTDIGFVYAIKSNDTAEVRLLENPKTNE</sequence>
<dbReference type="InterPro" id="IPR042175">
    <property type="entry name" value="Cell/Rod_MreC_2"/>
</dbReference>
<protein>
    <recommendedName>
        <fullName evidence="2">Cell shape-determining protein MreC</fullName>
    </recommendedName>
    <alternativeName>
        <fullName evidence="4">Cell shape protein MreC</fullName>
    </alternativeName>
</protein>
<evidence type="ECO:0000256" key="2">
    <source>
        <dbReference type="ARBA" id="ARBA00013855"/>
    </source>
</evidence>
<evidence type="ECO:0000259" key="5">
    <source>
        <dbReference type="Pfam" id="PF04085"/>
    </source>
</evidence>
<dbReference type="PANTHER" id="PTHR34138:SF1">
    <property type="entry name" value="CELL SHAPE-DETERMINING PROTEIN MREC"/>
    <property type="match status" value="1"/>
</dbReference>
<proteinExistence type="inferred from homology"/>
<comment type="caution">
    <text evidence="6">The sequence shown here is derived from an EMBL/GenBank/DDBJ whole genome shotgun (WGS) entry which is preliminary data.</text>
</comment>
<keyword evidence="7" id="KW-1185">Reference proteome</keyword>
<dbReference type="Gene3D" id="2.40.10.340">
    <property type="entry name" value="Rod shape-determining protein MreC, domain 1"/>
    <property type="match status" value="1"/>
</dbReference>
<evidence type="ECO:0000256" key="4">
    <source>
        <dbReference type="ARBA" id="ARBA00032089"/>
    </source>
</evidence>
<accession>A0ABN1ILK6</accession>
<dbReference type="RefSeq" id="WP_343911539.1">
    <property type="nucleotide sequence ID" value="NZ_BAAAGE010000001.1"/>
</dbReference>
<feature type="domain" description="Rod shape-determining protein MreC beta-barrel core" evidence="5">
    <location>
        <begin position="110"/>
        <end position="257"/>
    </location>
</feature>
<dbReference type="EMBL" id="BAAAGE010000001">
    <property type="protein sequence ID" value="GAA0716805.1"/>
    <property type="molecule type" value="Genomic_DNA"/>
</dbReference>
<evidence type="ECO:0000256" key="3">
    <source>
        <dbReference type="ARBA" id="ARBA00022960"/>
    </source>
</evidence>
<evidence type="ECO:0000313" key="6">
    <source>
        <dbReference type="EMBL" id="GAA0716805.1"/>
    </source>
</evidence>
<dbReference type="Proteomes" id="UP001501758">
    <property type="component" value="Unassembled WGS sequence"/>
</dbReference>
<comment type="similarity">
    <text evidence="1">Belongs to the MreC family.</text>
</comment>
<dbReference type="PANTHER" id="PTHR34138">
    <property type="entry name" value="CELL SHAPE-DETERMINING PROTEIN MREC"/>
    <property type="match status" value="1"/>
</dbReference>
<dbReference type="InterPro" id="IPR042177">
    <property type="entry name" value="Cell/Rod_1"/>
</dbReference>
<gene>
    <name evidence="6" type="primary">mreC</name>
    <name evidence="6" type="ORF">GCM10009430_12880</name>
</gene>
<keyword evidence="3" id="KW-0133">Cell shape</keyword>
<reference evidence="6 7" key="1">
    <citation type="journal article" date="2019" name="Int. J. Syst. Evol. Microbiol.">
        <title>The Global Catalogue of Microorganisms (GCM) 10K type strain sequencing project: providing services to taxonomists for standard genome sequencing and annotation.</title>
        <authorList>
            <consortium name="The Broad Institute Genomics Platform"/>
            <consortium name="The Broad Institute Genome Sequencing Center for Infectious Disease"/>
            <person name="Wu L."/>
            <person name="Ma J."/>
        </authorList>
    </citation>
    <scope>NUCLEOTIDE SEQUENCE [LARGE SCALE GENOMIC DNA]</scope>
    <source>
        <strain evidence="6 7">JCM 15974</strain>
    </source>
</reference>
<evidence type="ECO:0000256" key="1">
    <source>
        <dbReference type="ARBA" id="ARBA00009369"/>
    </source>
</evidence>
<dbReference type="NCBIfam" id="NF010532">
    <property type="entry name" value="PRK13922.9-3"/>
    <property type="match status" value="1"/>
</dbReference>
<organism evidence="6 7">
    <name type="scientific">Aquimarina litoralis</name>
    <dbReference type="NCBI Taxonomy" id="584605"/>
    <lineage>
        <taxon>Bacteria</taxon>
        <taxon>Pseudomonadati</taxon>
        <taxon>Bacteroidota</taxon>
        <taxon>Flavobacteriia</taxon>
        <taxon>Flavobacteriales</taxon>
        <taxon>Flavobacteriaceae</taxon>
        <taxon>Aquimarina</taxon>
    </lineage>
</organism>
<dbReference type="Pfam" id="PF04085">
    <property type="entry name" value="MreC"/>
    <property type="match status" value="1"/>
</dbReference>